<dbReference type="InterPro" id="IPR000297">
    <property type="entry name" value="PPIase_PpiC"/>
</dbReference>
<dbReference type="Gene3D" id="3.10.50.40">
    <property type="match status" value="2"/>
</dbReference>
<accession>A0A077DHH4</accession>
<dbReference type="EC" id="5.2.1.8" evidence="7"/>
<dbReference type="AlphaFoldDB" id="A0A077DHH4"/>
<dbReference type="Gene3D" id="1.10.4030.10">
    <property type="entry name" value="Porin chaperone SurA, peptide-binding domain"/>
    <property type="match status" value="1"/>
</dbReference>
<dbReference type="InterPro" id="IPR027304">
    <property type="entry name" value="Trigger_fact/SurA_dom_sf"/>
</dbReference>
<dbReference type="InterPro" id="IPR050280">
    <property type="entry name" value="OMP_Chaperone_SurA"/>
</dbReference>
<dbReference type="STRING" id="1072685.IX83_06485"/>
<evidence type="ECO:0000256" key="3">
    <source>
        <dbReference type="ARBA" id="ARBA00022764"/>
    </source>
</evidence>
<evidence type="ECO:0000256" key="6">
    <source>
        <dbReference type="ARBA" id="ARBA00023235"/>
    </source>
</evidence>
<dbReference type="Pfam" id="PF09312">
    <property type="entry name" value="SurA_N"/>
    <property type="match status" value="1"/>
</dbReference>
<evidence type="ECO:0000313" key="10">
    <source>
        <dbReference type="Proteomes" id="UP000028945"/>
    </source>
</evidence>
<feature type="signal peptide" evidence="7">
    <location>
        <begin position="1"/>
        <end position="22"/>
    </location>
</feature>
<feature type="domain" description="PpiC" evidence="8">
    <location>
        <begin position="310"/>
        <end position="408"/>
    </location>
</feature>
<comment type="catalytic activity">
    <reaction evidence="7">
        <text>[protein]-peptidylproline (omega=180) = [protein]-peptidylproline (omega=0)</text>
        <dbReference type="Rhea" id="RHEA:16237"/>
        <dbReference type="Rhea" id="RHEA-COMP:10747"/>
        <dbReference type="Rhea" id="RHEA-COMP:10748"/>
        <dbReference type="ChEBI" id="CHEBI:83833"/>
        <dbReference type="ChEBI" id="CHEBI:83834"/>
        <dbReference type="EC" id="5.2.1.8"/>
    </reaction>
</comment>
<evidence type="ECO:0000256" key="4">
    <source>
        <dbReference type="ARBA" id="ARBA00023110"/>
    </source>
</evidence>
<evidence type="ECO:0000256" key="1">
    <source>
        <dbReference type="ARBA" id="ARBA00022729"/>
    </source>
</evidence>
<keyword evidence="4 7" id="KW-0697">Rotamase</keyword>
<dbReference type="EMBL" id="CP009238">
    <property type="protein sequence ID" value="AIL33007.1"/>
    <property type="molecule type" value="Genomic_DNA"/>
</dbReference>
<feature type="domain" description="PpiC" evidence="8">
    <location>
        <begin position="178"/>
        <end position="279"/>
    </location>
</feature>
<dbReference type="InterPro" id="IPR015391">
    <property type="entry name" value="SurA_N"/>
</dbReference>
<name>A0A077DHH4_9BURK</name>
<dbReference type="Proteomes" id="UP000028945">
    <property type="component" value="Chromosome"/>
</dbReference>
<dbReference type="GO" id="GO:0003755">
    <property type="term" value="F:peptidyl-prolyl cis-trans isomerase activity"/>
    <property type="evidence" value="ECO:0007669"/>
    <property type="project" value="UniProtKB-UniRule"/>
</dbReference>
<dbReference type="GO" id="GO:0006457">
    <property type="term" value="P:protein folding"/>
    <property type="evidence" value="ECO:0007669"/>
    <property type="project" value="UniProtKB-UniRule"/>
</dbReference>
<keyword evidence="5 7" id="KW-0143">Chaperone</keyword>
<proteinExistence type="inferred from homology"/>
<keyword evidence="10" id="KW-1185">Reference proteome</keyword>
<dbReference type="GO" id="GO:0042277">
    <property type="term" value="F:peptide binding"/>
    <property type="evidence" value="ECO:0007669"/>
    <property type="project" value="InterPro"/>
</dbReference>
<dbReference type="InterPro" id="IPR023034">
    <property type="entry name" value="PPIase_SurA"/>
</dbReference>
<dbReference type="PANTHER" id="PTHR47637">
    <property type="entry name" value="CHAPERONE SURA"/>
    <property type="match status" value="1"/>
</dbReference>
<comment type="subcellular location">
    <subcellularLocation>
        <location evidence="7">Periplasm</location>
    </subcellularLocation>
    <text evidence="7">Is capable of associating with the outer membrane.</text>
</comment>
<dbReference type="RefSeq" id="WP_038500405.1">
    <property type="nucleotide sequence ID" value="NZ_AFWK01000030.1"/>
</dbReference>
<feature type="chain" id="PRO_5008981548" description="Chaperone SurA" evidence="7">
    <location>
        <begin position="23"/>
        <end position="455"/>
    </location>
</feature>
<dbReference type="GO" id="GO:0030288">
    <property type="term" value="C:outer membrane-bounded periplasmic space"/>
    <property type="evidence" value="ECO:0007669"/>
    <property type="project" value="InterPro"/>
</dbReference>
<dbReference type="HOGENOM" id="CLU_034646_11_0_4"/>
<dbReference type="GO" id="GO:0043165">
    <property type="term" value="P:Gram-negative-bacterium-type cell outer membrane assembly"/>
    <property type="evidence" value="ECO:0007669"/>
    <property type="project" value="InterPro"/>
</dbReference>
<organism evidence="9 10">
    <name type="scientific">Basilea psittacipulmonis DSM 24701</name>
    <dbReference type="NCBI Taxonomy" id="1072685"/>
    <lineage>
        <taxon>Bacteria</taxon>
        <taxon>Pseudomonadati</taxon>
        <taxon>Pseudomonadota</taxon>
        <taxon>Betaproteobacteria</taxon>
        <taxon>Burkholderiales</taxon>
        <taxon>Alcaligenaceae</taxon>
        <taxon>Basilea</taxon>
    </lineage>
</organism>
<evidence type="ECO:0000259" key="8">
    <source>
        <dbReference type="PROSITE" id="PS50198"/>
    </source>
</evidence>
<keyword evidence="3 7" id="KW-0574">Periplasm</keyword>
<dbReference type="SUPFAM" id="SSF109998">
    <property type="entry name" value="Triger factor/SurA peptide-binding domain-like"/>
    <property type="match status" value="1"/>
</dbReference>
<keyword evidence="2 7" id="KW-0677">Repeat</keyword>
<keyword evidence="6 7" id="KW-0413">Isomerase</keyword>
<dbReference type="Pfam" id="PF00639">
    <property type="entry name" value="Rotamase"/>
    <property type="match status" value="2"/>
</dbReference>
<reference evidence="9 10" key="1">
    <citation type="journal article" date="2014" name="BMC Genomics">
        <title>A genomic perspective on a new bacterial genus and species from the Alcaligenaceae family, Basilea psittacipulmonis.</title>
        <authorList>
            <person name="Whiteson K.L."/>
            <person name="Hernandez D."/>
            <person name="Lazarevic V."/>
            <person name="Gaia N."/>
            <person name="Farinelli L."/>
            <person name="Francois P."/>
            <person name="Pilo P."/>
            <person name="Frey J."/>
            <person name="Schrenzel J."/>
        </authorList>
    </citation>
    <scope>NUCLEOTIDE SEQUENCE [LARGE SCALE GENOMIC DNA]</scope>
    <source>
        <strain evidence="9 10">DSM 24701</strain>
    </source>
</reference>
<dbReference type="HAMAP" id="MF_01183">
    <property type="entry name" value="Chaperone_SurA"/>
    <property type="match status" value="1"/>
</dbReference>
<comment type="domain">
    <text evidence="7">The PPIase activity resides only in the second parvulin domain. The N-terminal region and the C-terminal tail are necessary and sufficient for the chaperone activity of SurA. The PPIase activity is dispensable for SurA to function as a chaperone. The N-terminal region and the C-terminal tail are also required for porin recognition.</text>
</comment>
<dbReference type="GO" id="GO:0051082">
    <property type="term" value="F:unfolded protein binding"/>
    <property type="evidence" value="ECO:0007669"/>
    <property type="project" value="UniProtKB-UniRule"/>
</dbReference>
<dbReference type="eggNOG" id="COG0760">
    <property type="taxonomic scope" value="Bacteria"/>
</dbReference>
<dbReference type="KEGG" id="bpsi:IX83_06485"/>
<dbReference type="GO" id="GO:0050821">
    <property type="term" value="P:protein stabilization"/>
    <property type="evidence" value="ECO:0007669"/>
    <property type="project" value="InterPro"/>
</dbReference>
<evidence type="ECO:0000256" key="7">
    <source>
        <dbReference type="HAMAP-Rule" id="MF_01183"/>
    </source>
</evidence>
<dbReference type="InterPro" id="IPR046357">
    <property type="entry name" value="PPIase_dom_sf"/>
</dbReference>
<evidence type="ECO:0000256" key="2">
    <source>
        <dbReference type="ARBA" id="ARBA00022737"/>
    </source>
</evidence>
<protein>
    <recommendedName>
        <fullName evidence="7">Chaperone SurA</fullName>
    </recommendedName>
    <alternativeName>
        <fullName evidence="7">Peptidyl-prolyl cis-trans isomerase SurA</fullName>
        <shortName evidence="7">PPIase SurA</shortName>
        <ecNumber evidence="7">5.2.1.8</ecNumber>
    </alternativeName>
    <alternativeName>
        <fullName evidence="7">Rotamase SurA</fullName>
    </alternativeName>
</protein>
<comment type="function">
    <text evidence="7">Chaperone involved in the correct folding and assembly of outer membrane proteins. Recognizes specific patterns of aromatic residues and the orientation of their side chains, which are found more frequently in integral outer membrane proteins. May act in both early periplasmic and late outer membrane-associated steps of protein maturation.</text>
</comment>
<dbReference type="SUPFAM" id="SSF54534">
    <property type="entry name" value="FKBP-like"/>
    <property type="match status" value="2"/>
</dbReference>
<sequence precursor="true">MMRSHIKKILLVSALLPTMAFSATPIDRVVAVVNSQIITETQLNQRLATLRINHSNLRQKEDVLNALINEQLLTQRADQYGIEVTPQQLSAALTDTAMRNNMNLDQLRVAVQREGLRWDDYIENFRTELRMQMLRQAIVQNEVVVDEVDVDGFLKEHPLGLLDHQIKPIDVTQPYFVPKAIHLQQIFLPLPEHPSPEQIKKISDTIQQIYKSLSQGVDFASLALRYSAAQNASAGGDLGLRLLEDWPQLFIDATQNVPDGGVSRPIEAPNGIHILRVVERRGVVKHRKQSISTQESELAKQLKSGKPIMMQRFETQLIRVVATPVLTPDLAKAKIQEAYKELQSGADFNTVARKYSDDNSAPLGGDVGWLTETDTSPVMLKALHETAIGTYSKPFIANNALYIVKVNAKDAQDITNIVRRNLARNNIYEERAQAALENFYAQIRAGAYIDNKLSK</sequence>
<keyword evidence="1 7" id="KW-0732">Signal</keyword>
<dbReference type="OrthoDB" id="14196at2"/>
<evidence type="ECO:0000256" key="5">
    <source>
        <dbReference type="ARBA" id="ARBA00023186"/>
    </source>
</evidence>
<dbReference type="PROSITE" id="PS50198">
    <property type="entry name" value="PPIC_PPIASE_2"/>
    <property type="match status" value="2"/>
</dbReference>
<evidence type="ECO:0000313" key="9">
    <source>
        <dbReference type="EMBL" id="AIL33007.1"/>
    </source>
</evidence>
<gene>
    <name evidence="7" type="primary">surA</name>
    <name evidence="9" type="ORF">IX83_06485</name>
</gene>
<dbReference type="PANTHER" id="PTHR47637:SF1">
    <property type="entry name" value="CHAPERONE SURA"/>
    <property type="match status" value="1"/>
</dbReference>